<evidence type="ECO:0000313" key="3">
    <source>
        <dbReference type="Proteomes" id="UP000595564"/>
    </source>
</evidence>
<dbReference type="NCBIfam" id="TIGR01994">
    <property type="entry name" value="SUF_scaf_2"/>
    <property type="match status" value="1"/>
</dbReference>
<feature type="domain" description="NIF system FeS cluster assembly NifU N-terminal" evidence="1">
    <location>
        <begin position="7"/>
        <end position="102"/>
    </location>
</feature>
<gene>
    <name evidence="2" type="ORF">TTHT_2210</name>
</gene>
<evidence type="ECO:0000313" key="2">
    <source>
        <dbReference type="EMBL" id="BBB33634.1"/>
    </source>
</evidence>
<dbReference type="PANTHER" id="PTHR10093">
    <property type="entry name" value="IRON-SULFUR CLUSTER ASSEMBLY ENZYME NIFU HOMOLOG"/>
    <property type="match status" value="1"/>
</dbReference>
<keyword evidence="3" id="KW-1185">Reference proteome</keyword>
<dbReference type="GO" id="GO:0005506">
    <property type="term" value="F:iron ion binding"/>
    <property type="evidence" value="ECO:0007669"/>
    <property type="project" value="InterPro"/>
</dbReference>
<dbReference type="Proteomes" id="UP000595564">
    <property type="component" value="Chromosome"/>
</dbReference>
<dbReference type="Pfam" id="PF01592">
    <property type="entry name" value="NifU_N"/>
    <property type="match status" value="1"/>
</dbReference>
<protein>
    <recommendedName>
        <fullName evidence="1">NIF system FeS cluster assembly NifU N-terminal domain-containing protein</fullName>
    </recommendedName>
</protein>
<dbReference type="KEGG" id="thyd:TTHT_2210"/>
<dbReference type="GO" id="GO:0016226">
    <property type="term" value="P:iron-sulfur cluster assembly"/>
    <property type="evidence" value="ECO:0007669"/>
    <property type="project" value="InterPro"/>
</dbReference>
<dbReference type="EMBL" id="AP017470">
    <property type="protein sequence ID" value="BBB33634.1"/>
    <property type="molecule type" value="Genomic_DNA"/>
</dbReference>
<organism evidence="2 3">
    <name type="scientific">Thermotomaculum hydrothermale</name>
    <dbReference type="NCBI Taxonomy" id="981385"/>
    <lineage>
        <taxon>Bacteria</taxon>
        <taxon>Pseudomonadati</taxon>
        <taxon>Acidobacteriota</taxon>
        <taxon>Holophagae</taxon>
        <taxon>Thermotomaculales</taxon>
        <taxon>Thermotomaculaceae</taxon>
        <taxon>Thermotomaculum</taxon>
    </lineage>
</organism>
<proteinExistence type="predicted"/>
<dbReference type="Gene3D" id="3.90.1010.10">
    <property type="match status" value="1"/>
</dbReference>
<dbReference type="AlphaFoldDB" id="A0A7R6PH62"/>
<dbReference type="SUPFAM" id="SSF82649">
    <property type="entry name" value="SufE/NifU"/>
    <property type="match status" value="1"/>
</dbReference>
<sequence length="140" mass="15755">MNIDPIYQEVILDHYKNPRNCKDIEGISEKGHNASCGDKVEVIAKIEGDKIEDLSVCTKGCAICTASGSIMSEKVKGMNVKEVEEFIEKVKKYLKGELPEDEFKDIFELQALSGVRKLPVRIKCALLPWITLENTLKQNK</sequence>
<dbReference type="RefSeq" id="WP_201327949.1">
    <property type="nucleotide sequence ID" value="NZ_AP017470.1"/>
</dbReference>
<dbReference type="CDD" id="cd06664">
    <property type="entry name" value="IscU_like"/>
    <property type="match status" value="1"/>
</dbReference>
<dbReference type="InterPro" id="IPR002871">
    <property type="entry name" value="NIF_FeS_clus_asmbl_NifU_N"/>
</dbReference>
<evidence type="ECO:0000259" key="1">
    <source>
        <dbReference type="Pfam" id="PF01592"/>
    </source>
</evidence>
<dbReference type="GO" id="GO:0051536">
    <property type="term" value="F:iron-sulfur cluster binding"/>
    <property type="evidence" value="ECO:0007669"/>
    <property type="project" value="InterPro"/>
</dbReference>
<reference evidence="2 3" key="1">
    <citation type="journal article" date="2012" name="Extremophiles">
        <title>Thermotomaculum hydrothermale gen. nov., sp. nov., a novel heterotrophic thermophile within the phylum Acidobacteria from a deep-sea hydrothermal vent chimney in the Southern Okinawa Trough.</title>
        <authorList>
            <person name="Izumi H."/>
            <person name="Nunoura T."/>
            <person name="Miyazaki M."/>
            <person name="Mino S."/>
            <person name="Toki T."/>
            <person name="Takai K."/>
            <person name="Sako Y."/>
            <person name="Sawabe T."/>
            <person name="Nakagawa S."/>
        </authorList>
    </citation>
    <scope>NUCLEOTIDE SEQUENCE [LARGE SCALE GENOMIC DNA]</scope>
    <source>
        <strain evidence="2 3">AC55</strain>
    </source>
</reference>
<name>A0A7R6PH62_9BACT</name>
<accession>A0A7R6PH62</accession>